<dbReference type="Proteomes" id="UP000002058">
    <property type="component" value="Unassembled WGS sequence"/>
</dbReference>
<dbReference type="AlphaFoldDB" id="C4JLT6"/>
<evidence type="ECO:0000313" key="3">
    <source>
        <dbReference type="Proteomes" id="UP000002058"/>
    </source>
</evidence>
<reference evidence="3" key="1">
    <citation type="journal article" date="2009" name="Genome Res.">
        <title>Comparative genomic analyses of the human fungal pathogens Coccidioides and their relatives.</title>
        <authorList>
            <person name="Sharpton T.J."/>
            <person name="Stajich J.E."/>
            <person name="Rounsley S.D."/>
            <person name="Gardner M.J."/>
            <person name="Wortman J.R."/>
            <person name="Jordar V.S."/>
            <person name="Maiti R."/>
            <person name="Kodira C.D."/>
            <person name="Neafsey D.E."/>
            <person name="Zeng Q."/>
            <person name="Hung C.-Y."/>
            <person name="McMahan C."/>
            <person name="Muszewska A."/>
            <person name="Grynberg M."/>
            <person name="Mandel M.A."/>
            <person name="Kellner E.M."/>
            <person name="Barker B.M."/>
            <person name="Galgiani J.N."/>
            <person name="Orbach M.J."/>
            <person name="Kirkland T.N."/>
            <person name="Cole G.T."/>
            <person name="Henn M.R."/>
            <person name="Birren B.W."/>
            <person name="Taylor J.W."/>
        </authorList>
    </citation>
    <scope>NUCLEOTIDE SEQUENCE [LARGE SCALE GENOMIC DNA]</scope>
    <source>
        <strain evidence="3">UAMH 1704</strain>
    </source>
</reference>
<proteinExistence type="predicted"/>
<name>C4JLT6_UNCRE</name>
<gene>
    <name evidence="2" type="ORF">UREG_03794</name>
</gene>
<dbReference type="KEGG" id="ure:UREG_03794"/>
<organism evidence="2 3">
    <name type="scientific">Uncinocarpus reesii (strain UAMH 1704)</name>
    <dbReference type="NCBI Taxonomy" id="336963"/>
    <lineage>
        <taxon>Eukaryota</taxon>
        <taxon>Fungi</taxon>
        <taxon>Dikarya</taxon>
        <taxon>Ascomycota</taxon>
        <taxon>Pezizomycotina</taxon>
        <taxon>Eurotiomycetes</taxon>
        <taxon>Eurotiomycetidae</taxon>
        <taxon>Onygenales</taxon>
        <taxon>Onygenaceae</taxon>
        <taxon>Uncinocarpus</taxon>
    </lineage>
</organism>
<sequence length="291" mass="30245">MKSIFFTLPLLAAMVSARAVTPSAAGLELPGQACATELAKCVERATPAREALSAEVVPRSLSLPPFLKFQGLPPFQNLQRRLSTLFERSLVETPMLMLTPWARRLPVTFPANGFDIGTLINEIINALDGKAGGIDIGAIVNKIIKAIGGIAGGAGVPPAGVDVGKITNIILGSMKHSRSAQGQIDIGQIVQLITKLLGNGGPYDLGKIINEIIHALNGKAGGLDVGAIVNQIIALIMSLNSGGLARRQEVPIDIGKLIQVIIGAIGSGNGGDIDIGKLIQTIIDLIPKGGR</sequence>
<feature type="signal peptide" evidence="1">
    <location>
        <begin position="1"/>
        <end position="19"/>
    </location>
</feature>
<dbReference type="GeneID" id="8444170"/>
<feature type="chain" id="PRO_5002939298" evidence="1">
    <location>
        <begin position="20"/>
        <end position="291"/>
    </location>
</feature>
<dbReference type="EMBL" id="CH476616">
    <property type="protein sequence ID" value="EEP78948.1"/>
    <property type="molecule type" value="Genomic_DNA"/>
</dbReference>
<dbReference type="RefSeq" id="XP_002544277.1">
    <property type="nucleotide sequence ID" value="XM_002544231.1"/>
</dbReference>
<evidence type="ECO:0000256" key="1">
    <source>
        <dbReference type="SAM" id="SignalP"/>
    </source>
</evidence>
<keyword evidence="1" id="KW-0732">Signal</keyword>
<dbReference type="VEuPathDB" id="FungiDB:UREG_03794"/>
<accession>C4JLT6</accession>
<evidence type="ECO:0000313" key="2">
    <source>
        <dbReference type="EMBL" id="EEP78948.1"/>
    </source>
</evidence>
<keyword evidence="3" id="KW-1185">Reference proteome</keyword>
<protein>
    <submittedName>
        <fullName evidence="2">Uncharacterized protein</fullName>
    </submittedName>
</protein>
<dbReference type="HOGENOM" id="CLU_957108_0_0_1"/>
<dbReference type="InParanoid" id="C4JLT6"/>